<feature type="region of interest" description="Disordered" evidence="1">
    <location>
        <begin position="746"/>
        <end position="853"/>
    </location>
</feature>
<dbReference type="InterPro" id="IPR056396">
    <property type="entry name" value="HEAT_SCC3-SA"/>
</dbReference>
<feature type="compositionally biased region" description="Basic residues" evidence="1">
    <location>
        <begin position="787"/>
        <end position="798"/>
    </location>
</feature>
<dbReference type="GO" id="GO:0005634">
    <property type="term" value="C:nucleus"/>
    <property type="evidence" value="ECO:0007669"/>
    <property type="project" value="TreeGrafter"/>
</dbReference>
<dbReference type="AlphaFoldDB" id="A0A8H6XN91"/>
<proteinExistence type="predicted"/>
<feature type="region of interest" description="Disordered" evidence="1">
    <location>
        <begin position="365"/>
        <end position="388"/>
    </location>
</feature>
<evidence type="ECO:0000313" key="4">
    <source>
        <dbReference type="EMBL" id="KAF7343491.1"/>
    </source>
</evidence>
<evidence type="ECO:0000313" key="5">
    <source>
        <dbReference type="Proteomes" id="UP000620124"/>
    </source>
</evidence>
<dbReference type="GO" id="GO:0007062">
    <property type="term" value="P:sister chromatid cohesion"/>
    <property type="evidence" value="ECO:0007669"/>
    <property type="project" value="TreeGrafter"/>
</dbReference>
<feature type="domain" description="SCD" evidence="2">
    <location>
        <begin position="183"/>
        <end position="224"/>
    </location>
</feature>
<keyword evidence="5" id="KW-1185">Reference proteome</keyword>
<feature type="compositionally biased region" description="Acidic residues" evidence="1">
    <location>
        <begin position="760"/>
        <end position="769"/>
    </location>
</feature>
<feature type="compositionally biased region" description="Basic and acidic residues" evidence="1">
    <location>
        <begin position="770"/>
        <end position="780"/>
    </location>
</feature>
<feature type="domain" description="Cohesin subunit SCC3/SA HEAT-repeats" evidence="3">
    <location>
        <begin position="379"/>
        <end position="471"/>
    </location>
</feature>
<feature type="compositionally biased region" description="Acidic residues" evidence="1">
    <location>
        <begin position="552"/>
        <end position="571"/>
    </location>
</feature>
<dbReference type="Pfam" id="PF24571">
    <property type="entry name" value="HEAT_SCC3-SA"/>
    <property type="match status" value="1"/>
</dbReference>
<dbReference type="EMBL" id="JACAZI010000016">
    <property type="protein sequence ID" value="KAF7343491.1"/>
    <property type="molecule type" value="Genomic_DNA"/>
</dbReference>
<gene>
    <name evidence="4" type="ORF">MVEN_01782000</name>
</gene>
<name>A0A8H6XN91_9AGAR</name>
<dbReference type="PANTHER" id="PTHR11199:SF0">
    <property type="entry name" value="LD34181P-RELATED"/>
    <property type="match status" value="1"/>
</dbReference>
<accession>A0A8H6XN91</accession>
<reference evidence="4" key="1">
    <citation type="submission" date="2020-05" db="EMBL/GenBank/DDBJ databases">
        <title>Mycena genomes resolve the evolution of fungal bioluminescence.</title>
        <authorList>
            <person name="Tsai I.J."/>
        </authorList>
    </citation>
    <scope>NUCLEOTIDE SEQUENCE</scope>
    <source>
        <strain evidence="4">CCC161011</strain>
    </source>
</reference>
<organism evidence="4 5">
    <name type="scientific">Mycena venus</name>
    <dbReference type="NCBI Taxonomy" id="2733690"/>
    <lineage>
        <taxon>Eukaryota</taxon>
        <taxon>Fungi</taxon>
        <taxon>Dikarya</taxon>
        <taxon>Basidiomycota</taxon>
        <taxon>Agaricomycotina</taxon>
        <taxon>Agaricomycetes</taxon>
        <taxon>Agaricomycetidae</taxon>
        <taxon>Agaricales</taxon>
        <taxon>Marasmiineae</taxon>
        <taxon>Mycenaceae</taxon>
        <taxon>Mycena</taxon>
    </lineage>
</organism>
<comment type="caution">
    <text evidence="4">The sequence shown here is derived from an EMBL/GenBank/DDBJ whole genome shotgun (WGS) entry which is preliminary data.</text>
</comment>
<evidence type="ECO:0000259" key="3">
    <source>
        <dbReference type="Pfam" id="PF24571"/>
    </source>
</evidence>
<feature type="compositionally biased region" description="Pro residues" evidence="1">
    <location>
        <begin position="819"/>
        <end position="831"/>
    </location>
</feature>
<feature type="compositionally biased region" description="Acidic residues" evidence="1">
    <location>
        <begin position="805"/>
        <end position="814"/>
    </location>
</feature>
<feature type="region of interest" description="Disordered" evidence="1">
    <location>
        <begin position="329"/>
        <end position="353"/>
    </location>
</feature>
<sequence length="876" mass="97729">MSTTSLLPSPFPTRKEGITAPISRRNSQPRCRPVSTAEDFLESLDQSPGLHWQSSVISPARPWLQRNSRCRSGVGLTTAFDALDEFTEGLKKEQAPTTSPLTLQAPLFKKFRKSLHEFLDRLITAAASSAPSHLRPSPRCRHGSLPCPAPKSAASAIRRLLHPRAWHVVFKHPAHPRRDVPPFIGWVLSDNAAPVRLAALKALAGVATQPTYTPQVHHFTERFKGRLLEMAAGCGSGCARRSARRARASLVRPRWEEDERDARRRMCFLTPSCAYGAWWPVGKACWVEMVDERLVSRPRRSRMTRGRARGVKALGAVLVRWETRLDEAMDEDEEEDDLENGEGKKNKRKEPSALVGRRWRTTWAGRDGGGRRSSLQHAKATAKKGEEETVTNDITRALIKGLPRLLMKHQTDQNRIANVPAIPTLMNLDLYLEMRMMTNYSNLWDDITKQFLSHSGAGRSARSHRAFQHLRERRPCRIRTTQKCSSSRTNYPVRCAMPLLGARKLRLRGFNEDEVMRLGWRGKRLRHWDDEVQFRCAGCVQAGSSGMAETLVESEAEEQNEDEDDDQEENDMGTRDSIVEILRKEGMDTDNGDVVVVVINQALREAFTLVLDGIVSDETNVVQLAKHLVPTFVRRGAGLAVLKKLDAQYIVQIQTNALSWIAKRIAGYEANGNKKSLRVAITFFRVLIPLLAVIQSRDAMKIKAHMDQVLAQAKVEVSATSKVGGAPAGNIPALVGSDVHLLAPGAKGRKTKAAKGDGQTTDEEETDLSEVEKMVEERETPPAAPRPRPRPRARRLPKKTPVNVDENENDDDDQAAPPRRNPPPLPSPALAPGPHTKAKPHPNPPPRRPRSRVNRMLSLLRQDPGVCFRTAPAPDS</sequence>
<protein>
    <submittedName>
        <fullName evidence="4">Cohesin subunit psc3</fullName>
    </submittedName>
</protein>
<feature type="region of interest" description="Disordered" evidence="1">
    <location>
        <begin position="548"/>
        <end position="573"/>
    </location>
</feature>
<dbReference type="PANTHER" id="PTHR11199">
    <property type="entry name" value="STROMAL ANTIGEN"/>
    <property type="match status" value="1"/>
</dbReference>
<evidence type="ECO:0000256" key="1">
    <source>
        <dbReference type="SAM" id="MobiDB-lite"/>
    </source>
</evidence>
<feature type="region of interest" description="Disordered" evidence="1">
    <location>
        <begin position="1"/>
        <end position="32"/>
    </location>
</feature>
<dbReference type="GO" id="GO:0000785">
    <property type="term" value="C:chromatin"/>
    <property type="evidence" value="ECO:0007669"/>
    <property type="project" value="TreeGrafter"/>
</dbReference>
<feature type="compositionally biased region" description="Acidic residues" evidence="1">
    <location>
        <begin position="329"/>
        <end position="340"/>
    </location>
</feature>
<dbReference type="InterPro" id="IPR039662">
    <property type="entry name" value="Cohesin_Scc3/SA"/>
</dbReference>
<dbReference type="OrthoDB" id="498590at2759"/>
<dbReference type="InterPro" id="IPR020839">
    <property type="entry name" value="SCD"/>
</dbReference>
<dbReference type="Proteomes" id="UP000620124">
    <property type="component" value="Unassembled WGS sequence"/>
</dbReference>
<dbReference type="GO" id="GO:0003682">
    <property type="term" value="F:chromatin binding"/>
    <property type="evidence" value="ECO:0007669"/>
    <property type="project" value="TreeGrafter"/>
</dbReference>
<evidence type="ECO:0000259" key="2">
    <source>
        <dbReference type="Pfam" id="PF21581"/>
    </source>
</evidence>
<dbReference type="Pfam" id="PF21581">
    <property type="entry name" value="SCD"/>
    <property type="match status" value="1"/>
</dbReference>
<dbReference type="GO" id="GO:0008278">
    <property type="term" value="C:cohesin complex"/>
    <property type="evidence" value="ECO:0007669"/>
    <property type="project" value="TreeGrafter"/>
</dbReference>